<feature type="signal peptide" evidence="8">
    <location>
        <begin position="1"/>
        <end position="26"/>
    </location>
</feature>
<comment type="similarity">
    <text evidence="7">Belongs to the TonB-dependent receptor family.</text>
</comment>
<evidence type="ECO:0000256" key="8">
    <source>
        <dbReference type="SAM" id="SignalP"/>
    </source>
</evidence>
<keyword evidence="3 7" id="KW-1134">Transmembrane beta strand</keyword>
<dbReference type="GO" id="GO:0009279">
    <property type="term" value="C:cell outer membrane"/>
    <property type="evidence" value="ECO:0007669"/>
    <property type="project" value="UniProtKB-SubCell"/>
</dbReference>
<evidence type="ECO:0000256" key="2">
    <source>
        <dbReference type="ARBA" id="ARBA00022448"/>
    </source>
</evidence>
<dbReference type="InterPro" id="IPR039426">
    <property type="entry name" value="TonB-dep_rcpt-like"/>
</dbReference>
<name>A0AAQ1UIR0_9BACT</name>
<evidence type="ECO:0000256" key="7">
    <source>
        <dbReference type="PROSITE-ProRule" id="PRU01360"/>
    </source>
</evidence>
<dbReference type="Gene3D" id="2.170.130.10">
    <property type="entry name" value="TonB-dependent receptor, plug domain"/>
    <property type="match status" value="1"/>
</dbReference>
<dbReference type="InterPro" id="IPR036942">
    <property type="entry name" value="Beta-barrel_TonB_sf"/>
</dbReference>
<feature type="domain" description="TonB-dependent receptor plug" evidence="9">
    <location>
        <begin position="119"/>
        <end position="224"/>
    </location>
</feature>
<dbReference type="Proteomes" id="UP000255283">
    <property type="component" value="Unassembled WGS sequence"/>
</dbReference>
<keyword evidence="5 7" id="KW-0472">Membrane</keyword>
<evidence type="ECO:0000313" key="11">
    <source>
        <dbReference type="Proteomes" id="UP000255283"/>
    </source>
</evidence>
<evidence type="ECO:0000256" key="4">
    <source>
        <dbReference type="ARBA" id="ARBA00022692"/>
    </source>
</evidence>
<accession>A0AAQ1UIR0</accession>
<reference evidence="10 11" key="1">
    <citation type="submission" date="2018-06" db="EMBL/GenBank/DDBJ databases">
        <authorList>
            <consortium name="Pathogen Informatics"/>
            <person name="Doyle S."/>
        </authorList>
    </citation>
    <scope>NUCLEOTIDE SEQUENCE [LARGE SCALE GENOMIC DNA]</scope>
    <source>
        <strain evidence="10 11">NCTC13063</strain>
    </source>
</reference>
<dbReference type="Pfam" id="PF13715">
    <property type="entry name" value="CarbopepD_reg_2"/>
    <property type="match status" value="1"/>
</dbReference>
<dbReference type="RefSeq" id="WP_115153944.1">
    <property type="nucleotide sequence ID" value="NZ_DBFWLE010000029.1"/>
</dbReference>
<evidence type="ECO:0000256" key="1">
    <source>
        <dbReference type="ARBA" id="ARBA00004571"/>
    </source>
</evidence>
<keyword evidence="2 7" id="KW-0813">Transport</keyword>
<feature type="chain" id="PRO_5042848195" evidence="8">
    <location>
        <begin position="27"/>
        <end position="1094"/>
    </location>
</feature>
<dbReference type="PROSITE" id="PS52016">
    <property type="entry name" value="TONB_DEPENDENT_REC_3"/>
    <property type="match status" value="1"/>
</dbReference>
<dbReference type="Gene3D" id="2.40.170.20">
    <property type="entry name" value="TonB-dependent receptor, beta-barrel domain"/>
    <property type="match status" value="1"/>
</dbReference>
<organism evidence="10 11">
    <name type="scientific">Segatella buccae</name>
    <dbReference type="NCBI Taxonomy" id="28126"/>
    <lineage>
        <taxon>Bacteria</taxon>
        <taxon>Pseudomonadati</taxon>
        <taxon>Bacteroidota</taxon>
        <taxon>Bacteroidia</taxon>
        <taxon>Bacteroidales</taxon>
        <taxon>Prevotellaceae</taxon>
        <taxon>Segatella</taxon>
    </lineage>
</organism>
<evidence type="ECO:0000259" key="9">
    <source>
        <dbReference type="Pfam" id="PF07715"/>
    </source>
</evidence>
<dbReference type="InterPro" id="IPR023996">
    <property type="entry name" value="TonB-dep_OMP_SusC/RagA"/>
</dbReference>
<dbReference type="InterPro" id="IPR023997">
    <property type="entry name" value="TonB-dep_OMP_SusC/RagA_CS"/>
</dbReference>
<protein>
    <submittedName>
        <fullName evidence="10">TonB-linked outer membrane protein, SusC/RagA family</fullName>
    </submittedName>
</protein>
<dbReference type="EMBL" id="UGTJ01000001">
    <property type="protein sequence ID" value="SUB80569.1"/>
    <property type="molecule type" value="Genomic_DNA"/>
</dbReference>
<comment type="subcellular location">
    <subcellularLocation>
        <location evidence="1 7">Cell outer membrane</location>
        <topology evidence="1 7">Multi-pass membrane protein</topology>
    </subcellularLocation>
</comment>
<dbReference type="NCBIfam" id="TIGR04056">
    <property type="entry name" value="OMP_RagA_SusC"/>
    <property type="match status" value="1"/>
</dbReference>
<dbReference type="AlphaFoldDB" id="A0AAQ1UIR0"/>
<dbReference type="SUPFAM" id="SSF49464">
    <property type="entry name" value="Carboxypeptidase regulatory domain-like"/>
    <property type="match status" value="1"/>
</dbReference>
<dbReference type="Gene3D" id="2.60.40.1120">
    <property type="entry name" value="Carboxypeptidase-like, regulatory domain"/>
    <property type="match status" value="1"/>
</dbReference>
<evidence type="ECO:0000256" key="6">
    <source>
        <dbReference type="ARBA" id="ARBA00023237"/>
    </source>
</evidence>
<dbReference type="InterPro" id="IPR012910">
    <property type="entry name" value="Plug_dom"/>
</dbReference>
<proteinExistence type="inferred from homology"/>
<gene>
    <name evidence="10" type="ORF">NCTC13063_01855</name>
</gene>
<keyword evidence="8" id="KW-0732">Signal</keyword>
<sequence>MKNAMNLMCKFCLLTGLLLMPLAALAQGTVRGTVVDSNDEPIIGASVVEKGNARNGTVTDLDGNFTLKLVKSKTAVVTYIGMVSQEITVADAARKVVMKDEQGQLDEVVVLGYTSRARKDLTGSVGSVGGAKLAAVPVASAAEALQGKIAGVQVTTVDGAPGADVNIRIRGNTSVTQSNEPLYIVDGFQVGNINDIPPTDIASIDVLKDASLTAIYGAKGGNGVVVVTTKSAKEGKITVGFNGRTTVAHLSKKLDLMDTPQFVGYQYDRAAANGTRSSWAKPFRGNFGNPADLADIYRRAATHDWQDEVMGETPLNYSANVTVGGGSDKVKFNTSLTQSDDKGIIMGSGVRRTNLNIKLLAKLSNNLELTLNPRMTYRRDIGAGGDNIGSGGIIDVLRYRPTNGLREFAFWDPRTVDPDEEAAFSYTNPKSDIQTNTQKKHSYNIVNQASLAWTPIKGLMLRTEAAYNITFSDVNRFYGPLTRVGKGHNSQPVAQVTNRRRMSYTWTNTATYNMTVGDRHNWSFLLGQEVYSSEERVNYQMNRYFPRDISAQKAIDNLNLGTPYESNSSLSTPDRTASFFGQAGWNLAHRYFLAATFRADGSSKFGAGERWGYFPSVSGAWVISKEKFMKRVKWLDNWKLRASWGLSGNNRIDSDLWRYLYAINSTGGPGFGETVEQGEKYYGFGSGDKLANPRIKWETTVSRNLAMDISLFGGRLQLTPEFYWKTTKDLLYKSDIPTTTGYSTQVQNIGQVSNRGVELSINADLLRGKDYVLSANLSMGFNKRVIDRLNDTDDVLWDQNNRWKSSYNDYCLRVGDELGLIYGFVYDGLYSPEEFDFDPNRNFLAVPKPLTFDKDGRRVSGTVINQVSASSNSGEATLPGKIKFKDLDGDGYITEKDRTVIGNTNPKVQGGFGVSGQWKGFDFTANFYYMLDFDVNNATAYALSSSTKNRNEFTNVLGKFTDHWQYVDPATGECMYKNYYLDNSVESYIGMNAGKSLWNPADVVNNLTQSYFIEDGSFLRLQDVTIGYTLPAKLTRRWGISKLRFYASASNLFIITGYSGYDPEVDIQTGLTPGMDYNRYPRNRAFSLGVNLNF</sequence>
<dbReference type="InterPro" id="IPR037066">
    <property type="entry name" value="Plug_dom_sf"/>
</dbReference>
<keyword evidence="4 7" id="KW-0812">Transmembrane</keyword>
<evidence type="ECO:0000256" key="5">
    <source>
        <dbReference type="ARBA" id="ARBA00023136"/>
    </source>
</evidence>
<comment type="caution">
    <text evidence="10">The sequence shown here is derived from an EMBL/GenBank/DDBJ whole genome shotgun (WGS) entry which is preliminary data.</text>
</comment>
<evidence type="ECO:0000256" key="3">
    <source>
        <dbReference type="ARBA" id="ARBA00022452"/>
    </source>
</evidence>
<keyword evidence="6 7" id="KW-0998">Cell outer membrane</keyword>
<dbReference type="InterPro" id="IPR008969">
    <property type="entry name" value="CarboxyPept-like_regulatory"/>
</dbReference>
<dbReference type="NCBIfam" id="TIGR04057">
    <property type="entry name" value="SusC_RagA_signa"/>
    <property type="match status" value="1"/>
</dbReference>
<dbReference type="SUPFAM" id="SSF56935">
    <property type="entry name" value="Porins"/>
    <property type="match status" value="1"/>
</dbReference>
<dbReference type="Pfam" id="PF07715">
    <property type="entry name" value="Plug"/>
    <property type="match status" value="1"/>
</dbReference>
<evidence type="ECO:0000313" key="10">
    <source>
        <dbReference type="EMBL" id="SUB80569.1"/>
    </source>
</evidence>